<reference evidence="1" key="1">
    <citation type="submission" date="2023-04" db="EMBL/GenBank/DDBJ databases">
        <title>Genomic characterization of avipoxvirus isolates from Andean condor (Vultur gryphus).</title>
        <authorList>
            <person name="Butt S.L."/>
            <person name="Do Nascimento G.M."/>
            <person name="Tripathy D.N."/>
            <person name="Diel D.G."/>
        </authorList>
    </citation>
    <scope>NUCLEOTIDE SEQUENCE</scope>
    <source>
        <strain evidence="1">CDPV99</strain>
    </source>
</reference>
<gene>
    <name evidence="1" type="ORF">CDPV99-286</name>
</gene>
<dbReference type="EMBL" id="OQ865376">
    <property type="protein sequence ID" value="WHV01402.1"/>
    <property type="molecule type" value="Genomic_DNA"/>
</dbReference>
<organism evidence="1">
    <name type="scientific">Condorpox virus</name>
    <dbReference type="NCBI Taxonomy" id="3049970"/>
    <lineage>
        <taxon>Viruses</taxon>
        <taxon>Varidnaviria</taxon>
        <taxon>Bamfordvirae</taxon>
        <taxon>Nucleocytoviricota</taxon>
        <taxon>Pokkesviricetes</taxon>
        <taxon>Chitovirales</taxon>
        <taxon>Poxviridae</taxon>
        <taxon>Chordopoxvirinae</taxon>
        <taxon>Avipoxvirus</taxon>
    </lineage>
</organism>
<sequence length="123" mass="14732">MLEINKYSFEGTSKEELFCKKKGIDGIKTLIVSDNECLDKVFRRFHEITDNKFNTADQYYQIGTYSLRTKYEFDFYITESDYLKSITYSKLDNIFMIKIMPVRSINYRELISIIARKCKKKKK</sequence>
<dbReference type="Pfam" id="PF19240">
    <property type="entry name" value="DUF5890"/>
    <property type="match status" value="1"/>
</dbReference>
<dbReference type="InterPro" id="IPR045408">
    <property type="entry name" value="DUF5890"/>
</dbReference>
<proteinExistence type="predicted"/>
<name>A0AAT9UP85_9POXV</name>
<protein>
    <submittedName>
        <fullName evidence="1">HT motif family protein</fullName>
    </submittedName>
</protein>
<accession>A0AAT9UP85</accession>
<evidence type="ECO:0000313" key="1">
    <source>
        <dbReference type="EMBL" id="WHV01402.1"/>
    </source>
</evidence>